<dbReference type="GO" id="GO:0005886">
    <property type="term" value="C:plasma membrane"/>
    <property type="evidence" value="ECO:0007669"/>
    <property type="project" value="UniProtKB-SubCell"/>
</dbReference>
<dbReference type="HOGENOM" id="CLU_016047_0_2_7"/>
<feature type="domain" description="ABC transmembrane type-1" evidence="8">
    <location>
        <begin position="90"/>
        <end position="304"/>
    </location>
</feature>
<feature type="transmembrane region" description="Helical" evidence="7">
    <location>
        <begin position="229"/>
        <end position="246"/>
    </location>
</feature>
<dbReference type="AlphaFoldDB" id="W4LR61"/>
<dbReference type="InterPro" id="IPR000515">
    <property type="entry name" value="MetI-like"/>
</dbReference>
<sequence length="312" mass="35261">MVTLRRPSSAALTASAREVRVGPLERRERRLFLAFLTPGLVLAAGAIFIPVIYAIQLSFFHAESFIDTPTFVGLANYVRIFSDPRYWEAFWHGLIYAVATVALQVVIGIAIALLLHQEFRGRAWLRSASLAPYILPTVVVVYIWTWLLNMNHGLINNFLDRTGIGAIGWFETPFAAWCVIVFVSVWHWTPFVVITFLAGLQTISDDLYDAASVDGANAWQQFIRITLPVLKPVLVVIIMLRTIFMFNKFDIVWLLTRGGPLTSTEHLPILAYIKTFDMFDIGGGTAVATSIFVFLTLLIWLYFRLFPPEETN</sequence>
<feature type="transmembrane region" description="Helical" evidence="7">
    <location>
        <begin position="94"/>
        <end position="115"/>
    </location>
</feature>
<keyword evidence="3" id="KW-1003">Cell membrane</keyword>
<dbReference type="PANTHER" id="PTHR30193">
    <property type="entry name" value="ABC TRANSPORTER PERMEASE PROTEIN"/>
    <property type="match status" value="1"/>
</dbReference>
<dbReference type="Proteomes" id="UP000019141">
    <property type="component" value="Unassembled WGS sequence"/>
</dbReference>
<dbReference type="InterPro" id="IPR035906">
    <property type="entry name" value="MetI-like_sf"/>
</dbReference>
<evidence type="ECO:0000256" key="3">
    <source>
        <dbReference type="ARBA" id="ARBA00022475"/>
    </source>
</evidence>
<keyword evidence="5 7" id="KW-1133">Transmembrane helix</keyword>
<accession>W4LR61</accession>
<evidence type="ECO:0000256" key="7">
    <source>
        <dbReference type="RuleBase" id="RU363032"/>
    </source>
</evidence>
<dbReference type="PROSITE" id="PS50928">
    <property type="entry name" value="ABC_TM1"/>
    <property type="match status" value="1"/>
</dbReference>
<feature type="transmembrane region" description="Helical" evidence="7">
    <location>
        <begin position="31"/>
        <end position="55"/>
    </location>
</feature>
<comment type="similarity">
    <text evidence="7">Belongs to the binding-protein-dependent transport system permease family.</text>
</comment>
<dbReference type="Pfam" id="PF00528">
    <property type="entry name" value="BPD_transp_1"/>
    <property type="match status" value="1"/>
</dbReference>
<dbReference type="Gene3D" id="1.10.3720.10">
    <property type="entry name" value="MetI-like"/>
    <property type="match status" value="1"/>
</dbReference>
<feature type="transmembrane region" description="Helical" evidence="7">
    <location>
        <begin position="127"/>
        <end position="147"/>
    </location>
</feature>
<evidence type="ECO:0000256" key="2">
    <source>
        <dbReference type="ARBA" id="ARBA00022448"/>
    </source>
</evidence>
<evidence type="ECO:0000259" key="8">
    <source>
        <dbReference type="PROSITE" id="PS50928"/>
    </source>
</evidence>
<dbReference type="CDD" id="cd06261">
    <property type="entry name" value="TM_PBP2"/>
    <property type="match status" value="1"/>
</dbReference>
<evidence type="ECO:0000256" key="6">
    <source>
        <dbReference type="ARBA" id="ARBA00023136"/>
    </source>
</evidence>
<organism evidence="9 10">
    <name type="scientific">Entotheonella factor</name>
    <dbReference type="NCBI Taxonomy" id="1429438"/>
    <lineage>
        <taxon>Bacteria</taxon>
        <taxon>Pseudomonadati</taxon>
        <taxon>Nitrospinota/Tectimicrobiota group</taxon>
        <taxon>Candidatus Tectimicrobiota</taxon>
        <taxon>Candidatus Entotheonellia</taxon>
        <taxon>Candidatus Entotheonellales</taxon>
        <taxon>Candidatus Entotheonellaceae</taxon>
        <taxon>Candidatus Entotheonella</taxon>
    </lineage>
</organism>
<reference evidence="9 10" key="1">
    <citation type="journal article" date="2014" name="Nature">
        <title>An environmental bacterial taxon with a large and distinct metabolic repertoire.</title>
        <authorList>
            <person name="Wilson M.C."/>
            <person name="Mori T."/>
            <person name="Ruckert C."/>
            <person name="Uria A.R."/>
            <person name="Helf M.J."/>
            <person name="Takada K."/>
            <person name="Gernert C."/>
            <person name="Steffens U.A."/>
            <person name="Heycke N."/>
            <person name="Schmitt S."/>
            <person name="Rinke C."/>
            <person name="Helfrich E.J."/>
            <person name="Brachmann A.O."/>
            <person name="Gurgui C."/>
            <person name="Wakimoto T."/>
            <person name="Kracht M."/>
            <person name="Crusemann M."/>
            <person name="Hentschel U."/>
            <person name="Abe I."/>
            <person name="Matsunaga S."/>
            <person name="Kalinowski J."/>
            <person name="Takeyama H."/>
            <person name="Piel J."/>
        </authorList>
    </citation>
    <scope>NUCLEOTIDE SEQUENCE [LARGE SCALE GENOMIC DNA]</scope>
    <source>
        <strain evidence="10">TSY1</strain>
    </source>
</reference>
<keyword evidence="2 7" id="KW-0813">Transport</keyword>
<evidence type="ECO:0000313" key="9">
    <source>
        <dbReference type="EMBL" id="ETX00463.1"/>
    </source>
</evidence>
<name>W4LR61_ENTF1</name>
<protein>
    <recommendedName>
        <fullName evidence="8">ABC transmembrane type-1 domain-containing protein</fullName>
    </recommendedName>
</protein>
<comment type="subcellular location">
    <subcellularLocation>
        <location evidence="1 7">Cell membrane</location>
        <topology evidence="1 7">Multi-pass membrane protein</topology>
    </subcellularLocation>
</comment>
<keyword evidence="6 7" id="KW-0472">Membrane</keyword>
<evidence type="ECO:0000256" key="1">
    <source>
        <dbReference type="ARBA" id="ARBA00004651"/>
    </source>
</evidence>
<dbReference type="InterPro" id="IPR051393">
    <property type="entry name" value="ABC_transporter_permease"/>
</dbReference>
<dbReference type="SUPFAM" id="SSF161098">
    <property type="entry name" value="MetI-like"/>
    <property type="match status" value="1"/>
</dbReference>
<dbReference type="GO" id="GO:0055085">
    <property type="term" value="P:transmembrane transport"/>
    <property type="evidence" value="ECO:0007669"/>
    <property type="project" value="InterPro"/>
</dbReference>
<gene>
    <name evidence="9" type="ORF">ETSY1_11100</name>
</gene>
<proteinExistence type="inferred from homology"/>
<comment type="caution">
    <text evidence="9">The sequence shown here is derived from an EMBL/GenBank/DDBJ whole genome shotgun (WGS) entry which is preliminary data.</text>
</comment>
<feature type="transmembrane region" description="Helical" evidence="7">
    <location>
        <begin position="174"/>
        <end position="198"/>
    </location>
</feature>
<keyword evidence="10" id="KW-1185">Reference proteome</keyword>
<feature type="transmembrane region" description="Helical" evidence="7">
    <location>
        <begin position="281"/>
        <end position="303"/>
    </location>
</feature>
<dbReference type="PANTHER" id="PTHR30193:SF37">
    <property type="entry name" value="INNER MEMBRANE ABC TRANSPORTER PERMEASE PROTEIN YCJO"/>
    <property type="match status" value="1"/>
</dbReference>
<keyword evidence="4 7" id="KW-0812">Transmembrane</keyword>
<evidence type="ECO:0000313" key="10">
    <source>
        <dbReference type="Proteomes" id="UP000019141"/>
    </source>
</evidence>
<evidence type="ECO:0000256" key="5">
    <source>
        <dbReference type="ARBA" id="ARBA00022989"/>
    </source>
</evidence>
<dbReference type="EMBL" id="AZHW01000334">
    <property type="protein sequence ID" value="ETX00463.1"/>
    <property type="molecule type" value="Genomic_DNA"/>
</dbReference>
<evidence type="ECO:0000256" key="4">
    <source>
        <dbReference type="ARBA" id="ARBA00022692"/>
    </source>
</evidence>